<dbReference type="STRING" id="74348.SAMN04488523_10316"/>
<feature type="chain" id="PRO_5011452701" evidence="1">
    <location>
        <begin position="20"/>
        <end position="299"/>
    </location>
</feature>
<gene>
    <name evidence="3" type="ORF">SAMN04488523_10316</name>
</gene>
<accession>A0A1I1VSF7</accession>
<dbReference type="Gene3D" id="3.40.50.1820">
    <property type="entry name" value="alpha/beta hydrolase"/>
    <property type="match status" value="1"/>
</dbReference>
<dbReference type="EMBL" id="FOMW01000003">
    <property type="protein sequence ID" value="SFD83460.1"/>
    <property type="molecule type" value="Genomic_DNA"/>
</dbReference>
<keyword evidence="4" id="KW-1185">Reference proteome</keyword>
<organism evidence="3 4">
    <name type="scientific">Sulfitobacter brevis</name>
    <dbReference type="NCBI Taxonomy" id="74348"/>
    <lineage>
        <taxon>Bacteria</taxon>
        <taxon>Pseudomonadati</taxon>
        <taxon>Pseudomonadota</taxon>
        <taxon>Alphaproteobacteria</taxon>
        <taxon>Rhodobacterales</taxon>
        <taxon>Roseobacteraceae</taxon>
        <taxon>Sulfitobacter</taxon>
    </lineage>
</organism>
<proteinExistence type="predicted"/>
<dbReference type="PROSITE" id="PS51257">
    <property type="entry name" value="PROKAR_LIPOPROTEIN"/>
    <property type="match status" value="1"/>
</dbReference>
<dbReference type="OrthoDB" id="7650136at2"/>
<evidence type="ECO:0000259" key="2">
    <source>
        <dbReference type="Pfam" id="PF12697"/>
    </source>
</evidence>
<keyword evidence="1" id="KW-0732">Signal</keyword>
<feature type="signal peptide" evidence="1">
    <location>
        <begin position="1"/>
        <end position="19"/>
    </location>
</feature>
<evidence type="ECO:0000313" key="3">
    <source>
        <dbReference type="EMBL" id="SFD83460.1"/>
    </source>
</evidence>
<dbReference type="Proteomes" id="UP000198977">
    <property type="component" value="Unassembled WGS sequence"/>
</dbReference>
<dbReference type="InterPro" id="IPR000073">
    <property type="entry name" value="AB_hydrolase_1"/>
</dbReference>
<sequence>MLRWMMVVVLAVLGGCANARQPAPFNDPIMFDPDLVAKADTVVIMIPGAMTSVGMFTPALHWASREGVALAFYRFPGMHGLPVDRKLDIALAGSQIAGFANSLEGKKIRLLGYSTGGPIAILAAQEIEGDVRIAAISSAVERAGGVSTAARIVADVAEAIVRARSLRREAVWLQYYRTLLVGREAARKPLPPEVVASASPISSQTAVAAGTVKLPEKGLPAAQSRDIRRWTLPDDIKPMPGRLRFYVGKEDPVFATHQTVAFAKKLGSPPIYAYAGQGHLMYMTNPRVFEDIYRWFTAP</sequence>
<dbReference type="RefSeq" id="WP_093922648.1">
    <property type="nucleotide sequence ID" value="NZ_FOMW01000003.1"/>
</dbReference>
<dbReference type="AlphaFoldDB" id="A0A1I1VSF7"/>
<protein>
    <submittedName>
        <fullName evidence="3">Pimeloyl-ACP methyl ester carboxylesterase</fullName>
    </submittedName>
</protein>
<name>A0A1I1VSF7_9RHOB</name>
<reference evidence="3 4" key="1">
    <citation type="submission" date="2016-10" db="EMBL/GenBank/DDBJ databases">
        <authorList>
            <person name="de Groot N.N."/>
        </authorList>
    </citation>
    <scope>NUCLEOTIDE SEQUENCE [LARGE SCALE GENOMIC DNA]</scope>
    <source>
        <strain evidence="3 4">DSM 11443</strain>
    </source>
</reference>
<evidence type="ECO:0000256" key="1">
    <source>
        <dbReference type="SAM" id="SignalP"/>
    </source>
</evidence>
<feature type="domain" description="AB hydrolase-1" evidence="2">
    <location>
        <begin position="43"/>
        <end position="291"/>
    </location>
</feature>
<evidence type="ECO:0000313" key="4">
    <source>
        <dbReference type="Proteomes" id="UP000198977"/>
    </source>
</evidence>
<dbReference type="InterPro" id="IPR029058">
    <property type="entry name" value="AB_hydrolase_fold"/>
</dbReference>
<dbReference type="SUPFAM" id="SSF53474">
    <property type="entry name" value="alpha/beta-Hydrolases"/>
    <property type="match status" value="1"/>
</dbReference>
<dbReference type="Pfam" id="PF12697">
    <property type="entry name" value="Abhydrolase_6"/>
    <property type="match status" value="1"/>
</dbReference>